<feature type="region of interest" description="Disordered" evidence="3">
    <location>
        <begin position="89"/>
        <end position="114"/>
    </location>
</feature>
<dbReference type="PANTHER" id="PTHR43384:SF6">
    <property type="entry name" value="SEPTUM SITE-DETERMINING PROTEIN MIND HOMOLOG, CHLOROPLASTIC"/>
    <property type="match status" value="1"/>
</dbReference>
<evidence type="ECO:0000313" key="4">
    <source>
        <dbReference type="EMBL" id="PJJ65700.1"/>
    </source>
</evidence>
<evidence type="ECO:0000256" key="2">
    <source>
        <dbReference type="ARBA" id="ARBA00022840"/>
    </source>
</evidence>
<dbReference type="AlphaFoldDB" id="A0A2M9C595"/>
<name>A0A2M9C595_9MICO</name>
<gene>
    <name evidence="4" type="ORF">CLV54_0737</name>
</gene>
<accession>A0A2M9C595</accession>
<protein>
    <submittedName>
        <fullName evidence="4">MinD-like ATPase involved in chromosome partitioning or flagellar assembly</fullName>
    </submittedName>
</protein>
<proteinExistence type="predicted"/>
<evidence type="ECO:0000256" key="1">
    <source>
        <dbReference type="ARBA" id="ARBA00022741"/>
    </source>
</evidence>
<sequence length="301" mass="31207">MPRLASALQAVPLALLGSTSERVSRLVEWDAAITQPIATSRRIGFVQLHGGSGASATAASVASVFAARRSGLVLAVDATAGPAGLLWHSGLEQAPTAPSERRRRPRSAQDAAHGLPRTAAGLAALGLRTAVPGALPGASTWFEELSGISRFFDVVCTDWGVRPWNADLAEVAASSHVVCLVARADRRSAEEALALVPALRAHPESPRVVVALVDVGDTAGRAAAVVEAQDPEHVVPVPYDRARAQASPVTSDRLATRTRMAYRRLAATLLHAARPAAGRRHPAARTSTARTSAAPTGGAAL</sequence>
<keyword evidence="1" id="KW-0547">Nucleotide-binding</keyword>
<dbReference type="SUPFAM" id="SSF52540">
    <property type="entry name" value="P-loop containing nucleoside triphosphate hydrolases"/>
    <property type="match status" value="1"/>
</dbReference>
<dbReference type="Gene3D" id="3.40.50.300">
    <property type="entry name" value="P-loop containing nucleotide triphosphate hydrolases"/>
    <property type="match status" value="1"/>
</dbReference>
<feature type="compositionally biased region" description="Low complexity" evidence="3">
    <location>
        <begin position="284"/>
        <end position="301"/>
    </location>
</feature>
<dbReference type="PANTHER" id="PTHR43384">
    <property type="entry name" value="SEPTUM SITE-DETERMINING PROTEIN MIND HOMOLOG, CHLOROPLASTIC-RELATED"/>
    <property type="match status" value="1"/>
</dbReference>
<dbReference type="GO" id="GO:0016887">
    <property type="term" value="F:ATP hydrolysis activity"/>
    <property type="evidence" value="ECO:0007669"/>
    <property type="project" value="TreeGrafter"/>
</dbReference>
<dbReference type="EMBL" id="PGFB01000001">
    <property type="protein sequence ID" value="PJJ65700.1"/>
    <property type="molecule type" value="Genomic_DNA"/>
</dbReference>
<evidence type="ECO:0000256" key="3">
    <source>
        <dbReference type="SAM" id="MobiDB-lite"/>
    </source>
</evidence>
<dbReference type="InterPro" id="IPR027417">
    <property type="entry name" value="P-loop_NTPase"/>
</dbReference>
<keyword evidence="2" id="KW-0067">ATP-binding</keyword>
<dbReference type="InterPro" id="IPR050625">
    <property type="entry name" value="ParA/MinD_ATPase"/>
</dbReference>
<dbReference type="GO" id="GO:0005829">
    <property type="term" value="C:cytosol"/>
    <property type="evidence" value="ECO:0007669"/>
    <property type="project" value="TreeGrafter"/>
</dbReference>
<dbReference type="GO" id="GO:0051782">
    <property type="term" value="P:negative regulation of cell division"/>
    <property type="evidence" value="ECO:0007669"/>
    <property type="project" value="TreeGrafter"/>
</dbReference>
<feature type="region of interest" description="Disordered" evidence="3">
    <location>
        <begin position="273"/>
        <end position="301"/>
    </location>
</feature>
<evidence type="ECO:0000313" key="5">
    <source>
        <dbReference type="Proteomes" id="UP000230161"/>
    </source>
</evidence>
<dbReference type="GO" id="GO:0005524">
    <property type="term" value="F:ATP binding"/>
    <property type="evidence" value="ECO:0007669"/>
    <property type="project" value="UniProtKB-KW"/>
</dbReference>
<dbReference type="Proteomes" id="UP000230161">
    <property type="component" value="Unassembled WGS sequence"/>
</dbReference>
<keyword evidence="4" id="KW-0282">Flagellum</keyword>
<keyword evidence="4" id="KW-0966">Cell projection</keyword>
<dbReference type="OrthoDB" id="5015507at2"/>
<dbReference type="GO" id="GO:0009898">
    <property type="term" value="C:cytoplasmic side of plasma membrane"/>
    <property type="evidence" value="ECO:0007669"/>
    <property type="project" value="TreeGrafter"/>
</dbReference>
<dbReference type="RefSeq" id="WP_100343558.1">
    <property type="nucleotide sequence ID" value="NZ_PGFB01000001.1"/>
</dbReference>
<keyword evidence="5" id="KW-1185">Reference proteome</keyword>
<keyword evidence="4" id="KW-0969">Cilium</keyword>
<reference evidence="4 5" key="1">
    <citation type="submission" date="2017-11" db="EMBL/GenBank/DDBJ databases">
        <title>Genomic Encyclopedia of Archaeal and Bacterial Type Strains, Phase II (KMG-II): From Individual Species to Whole Genera.</title>
        <authorList>
            <person name="Goeker M."/>
        </authorList>
    </citation>
    <scope>NUCLEOTIDE SEQUENCE [LARGE SCALE GENOMIC DNA]</scope>
    <source>
        <strain evidence="4 5">DSM 25625</strain>
    </source>
</reference>
<organism evidence="4 5">
    <name type="scientific">Compostimonas suwonensis</name>
    <dbReference type="NCBI Taxonomy" id="1048394"/>
    <lineage>
        <taxon>Bacteria</taxon>
        <taxon>Bacillati</taxon>
        <taxon>Actinomycetota</taxon>
        <taxon>Actinomycetes</taxon>
        <taxon>Micrococcales</taxon>
        <taxon>Microbacteriaceae</taxon>
        <taxon>Compostimonas</taxon>
    </lineage>
</organism>
<comment type="caution">
    <text evidence="4">The sequence shown here is derived from an EMBL/GenBank/DDBJ whole genome shotgun (WGS) entry which is preliminary data.</text>
</comment>